<reference evidence="3 4" key="1">
    <citation type="submission" date="2023-04" db="EMBL/GenBank/DDBJ databases">
        <title>Spirochaete genome identified in red abalone sample constitutes a novel genus.</title>
        <authorList>
            <person name="Sharma S.P."/>
            <person name="Purcell C.M."/>
            <person name="Hyde J.R."/>
            <person name="Severin A.J."/>
        </authorList>
    </citation>
    <scope>NUCLEOTIDE SEQUENCE [LARGE SCALE GENOMIC DNA]</scope>
    <source>
        <strain evidence="3 4">SP-2023</strain>
    </source>
</reference>
<evidence type="ECO:0000313" key="3">
    <source>
        <dbReference type="EMBL" id="WGK68363.1"/>
    </source>
</evidence>
<gene>
    <name evidence="3" type="ORF">P0082_07695</name>
</gene>
<accession>A0ABY8MGR1</accession>
<feature type="domain" description="Baseplate structural protein Gp10 C-terminal" evidence="2">
    <location>
        <begin position="139"/>
        <end position="178"/>
    </location>
</feature>
<protein>
    <recommendedName>
        <fullName evidence="2">Baseplate structural protein Gp10 C-terminal domain-containing protein</fullName>
    </recommendedName>
</protein>
<keyword evidence="4" id="KW-1185">Reference proteome</keyword>
<name>A0ABY8MGR1_9SPIO</name>
<sequence>MARNNDTLWLPENVSITDVASGTEVRWPGTDAAGDFQGRPDDSSRAPSYLDSGWLSRVNRTFGRLFNARGSGALNHNTTVAEVASTVSPHWMDGGRYRPAMEVIHRDTRYICLTAHTSTVENAPGQSGAPWESVDYRSFNKLYPVGSVYTNYSSALNPADESLLGFGVWTGLGDGQYLGQAGPGLGPPGSKVGESLPNIYGSVHYFSTNYRYPKGMDTGRLLHFATETRNVPSIRGNGAGYTDLIFNAATFNSVYGANGGKVRPLTTAVSIWRRLN</sequence>
<evidence type="ECO:0000313" key="4">
    <source>
        <dbReference type="Proteomes" id="UP001228690"/>
    </source>
</evidence>
<dbReference type="EMBL" id="CP123443">
    <property type="protein sequence ID" value="WGK68363.1"/>
    <property type="molecule type" value="Genomic_DNA"/>
</dbReference>
<evidence type="ECO:0000259" key="2">
    <source>
        <dbReference type="Pfam" id="PF21939"/>
    </source>
</evidence>
<organism evidence="3 4">
    <name type="scientific">Candidatus Haliotispira prima</name>
    <dbReference type="NCBI Taxonomy" id="3034016"/>
    <lineage>
        <taxon>Bacteria</taxon>
        <taxon>Pseudomonadati</taxon>
        <taxon>Spirochaetota</taxon>
        <taxon>Spirochaetia</taxon>
        <taxon>Spirochaetales</taxon>
        <taxon>Spirochaetaceae</taxon>
        <taxon>Candidatus Haliotispira</taxon>
    </lineage>
</organism>
<dbReference type="RefSeq" id="WP_326926539.1">
    <property type="nucleotide sequence ID" value="NZ_CP123443.1"/>
</dbReference>
<dbReference type="Proteomes" id="UP001228690">
    <property type="component" value="Chromosome"/>
</dbReference>
<dbReference type="Pfam" id="PF21939">
    <property type="entry name" value="Gp10_C"/>
    <property type="match status" value="1"/>
</dbReference>
<evidence type="ECO:0000256" key="1">
    <source>
        <dbReference type="SAM" id="MobiDB-lite"/>
    </source>
</evidence>
<feature type="region of interest" description="Disordered" evidence="1">
    <location>
        <begin position="27"/>
        <end position="46"/>
    </location>
</feature>
<dbReference type="InterPro" id="IPR053827">
    <property type="entry name" value="Gp10_C"/>
</dbReference>
<proteinExistence type="predicted"/>